<organism evidence="1">
    <name type="scientific">hydrothermal vent metagenome</name>
    <dbReference type="NCBI Taxonomy" id="652676"/>
    <lineage>
        <taxon>unclassified sequences</taxon>
        <taxon>metagenomes</taxon>
        <taxon>ecological metagenomes</taxon>
    </lineage>
</organism>
<proteinExistence type="predicted"/>
<name>A0A3B0YPW1_9ZZZZ</name>
<accession>A0A3B0YPW1</accession>
<dbReference type="AlphaFoldDB" id="A0A3B0YPW1"/>
<evidence type="ECO:0000313" key="1">
    <source>
        <dbReference type="EMBL" id="VAW82878.1"/>
    </source>
</evidence>
<gene>
    <name evidence="1" type="ORF">MNBD_GAMMA13-1394</name>
</gene>
<dbReference type="EMBL" id="UOFK01000334">
    <property type="protein sequence ID" value="VAW82878.1"/>
    <property type="molecule type" value="Genomic_DNA"/>
</dbReference>
<protein>
    <submittedName>
        <fullName evidence="1">Uncharacterized protein</fullName>
    </submittedName>
</protein>
<reference evidence="1" key="1">
    <citation type="submission" date="2018-06" db="EMBL/GenBank/DDBJ databases">
        <authorList>
            <person name="Zhirakovskaya E."/>
        </authorList>
    </citation>
    <scope>NUCLEOTIDE SEQUENCE</scope>
</reference>
<sequence>MVKKLRRVLLAGVATTSVAGGVSAVCPDDLTPQLLEDCIVVEGSGSVFPNASYANIAQYREWRATKYPQIAQAVNAAIDSPIYVDPSVVFNSAIQR</sequence>